<dbReference type="EMBL" id="QJJX01000021">
    <property type="protein sequence ID" value="PXX21286.1"/>
    <property type="molecule type" value="Genomic_DNA"/>
</dbReference>
<comment type="caution">
    <text evidence="1">The sequence shown here is derived from an EMBL/GenBank/DDBJ whole genome shotgun (WGS) entry which is preliminary data.</text>
</comment>
<sequence>MNRTTLYLACLEPLSRCKKERYVERRVSVLARAYASMLSATGLHRMQVLLW</sequence>
<evidence type="ECO:0000313" key="2">
    <source>
        <dbReference type="Proteomes" id="UP000248314"/>
    </source>
</evidence>
<dbReference type="AlphaFoldDB" id="A0A318HW56"/>
<dbReference type="Proteomes" id="UP000248314">
    <property type="component" value="Unassembled WGS sequence"/>
</dbReference>
<evidence type="ECO:0000313" key="1">
    <source>
        <dbReference type="EMBL" id="PXX21286.1"/>
    </source>
</evidence>
<keyword evidence="2" id="KW-1185">Reference proteome</keyword>
<proteinExistence type="predicted"/>
<accession>A0A318HW56</accession>
<protein>
    <submittedName>
        <fullName evidence="1">Uncharacterized protein</fullName>
    </submittedName>
</protein>
<organism evidence="1 2">
    <name type="scientific">Hoylesella shahii DSM 15611 = JCM 12083</name>
    <dbReference type="NCBI Taxonomy" id="1122991"/>
    <lineage>
        <taxon>Bacteria</taxon>
        <taxon>Pseudomonadati</taxon>
        <taxon>Bacteroidota</taxon>
        <taxon>Bacteroidia</taxon>
        <taxon>Bacteroidales</taxon>
        <taxon>Prevotellaceae</taxon>
        <taxon>Hoylesella</taxon>
    </lineage>
</organism>
<name>A0A318HW56_9BACT</name>
<gene>
    <name evidence="1" type="ORF">EJ73_01810</name>
</gene>
<dbReference type="STRING" id="1122991.GCA_000613445_01563"/>
<reference evidence="1 2" key="1">
    <citation type="submission" date="2018-05" db="EMBL/GenBank/DDBJ databases">
        <title>Genomic Encyclopedia of Type Strains, Phase I: the one thousand microbial genomes (KMG-I) project.</title>
        <authorList>
            <person name="Kyrpides N."/>
        </authorList>
    </citation>
    <scope>NUCLEOTIDE SEQUENCE [LARGE SCALE GENOMIC DNA]</scope>
    <source>
        <strain evidence="1 2">DSM 15611</strain>
    </source>
</reference>